<proteinExistence type="predicted"/>
<gene>
    <name evidence="2" type="ORF">SV7mr_22630</name>
</gene>
<keyword evidence="3" id="KW-1185">Reference proteome</keyword>
<dbReference type="EMBL" id="CP036272">
    <property type="protein sequence ID" value="QDT59754.1"/>
    <property type="molecule type" value="Genomic_DNA"/>
</dbReference>
<feature type="region of interest" description="Disordered" evidence="1">
    <location>
        <begin position="1"/>
        <end position="30"/>
    </location>
</feature>
<organism evidence="2 3">
    <name type="scientific">Stieleria bergensis</name>
    <dbReference type="NCBI Taxonomy" id="2528025"/>
    <lineage>
        <taxon>Bacteria</taxon>
        <taxon>Pseudomonadati</taxon>
        <taxon>Planctomycetota</taxon>
        <taxon>Planctomycetia</taxon>
        <taxon>Pirellulales</taxon>
        <taxon>Pirellulaceae</taxon>
        <taxon>Stieleria</taxon>
    </lineage>
</organism>
<protein>
    <submittedName>
        <fullName evidence="2">Uncharacterized protein</fullName>
    </submittedName>
</protein>
<dbReference type="Proteomes" id="UP000315003">
    <property type="component" value="Chromosome"/>
</dbReference>
<evidence type="ECO:0000313" key="2">
    <source>
        <dbReference type="EMBL" id="QDT59754.1"/>
    </source>
</evidence>
<reference evidence="2 3" key="1">
    <citation type="submission" date="2019-02" db="EMBL/GenBank/DDBJ databases">
        <title>Deep-cultivation of Planctomycetes and their phenomic and genomic characterization uncovers novel biology.</title>
        <authorList>
            <person name="Wiegand S."/>
            <person name="Jogler M."/>
            <person name="Boedeker C."/>
            <person name="Pinto D."/>
            <person name="Vollmers J."/>
            <person name="Rivas-Marin E."/>
            <person name="Kohn T."/>
            <person name="Peeters S.H."/>
            <person name="Heuer A."/>
            <person name="Rast P."/>
            <person name="Oberbeckmann S."/>
            <person name="Bunk B."/>
            <person name="Jeske O."/>
            <person name="Meyerdierks A."/>
            <person name="Storesund J.E."/>
            <person name="Kallscheuer N."/>
            <person name="Luecker S."/>
            <person name="Lage O.M."/>
            <person name="Pohl T."/>
            <person name="Merkel B.J."/>
            <person name="Hornburger P."/>
            <person name="Mueller R.-W."/>
            <person name="Bruemmer F."/>
            <person name="Labrenz M."/>
            <person name="Spormann A.M."/>
            <person name="Op den Camp H."/>
            <person name="Overmann J."/>
            <person name="Amann R."/>
            <person name="Jetten M.S.M."/>
            <person name="Mascher T."/>
            <person name="Medema M.H."/>
            <person name="Devos D.P."/>
            <person name="Kaster A.-K."/>
            <person name="Ovreas L."/>
            <person name="Rohde M."/>
            <person name="Galperin M.Y."/>
            <person name="Jogler C."/>
        </authorList>
    </citation>
    <scope>NUCLEOTIDE SEQUENCE [LARGE SCALE GENOMIC DNA]</scope>
    <source>
        <strain evidence="2 3">SV_7m_r</strain>
    </source>
</reference>
<evidence type="ECO:0000256" key="1">
    <source>
        <dbReference type="SAM" id="MobiDB-lite"/>
    </source>
</evidence>
<evidence type="ECO:0000313" key="3">
    <source>
        <dbReference type="Proteomes" id="UP000315003"/>
    </source>
</evidence>
<sequence length="195" mass="21589">MEHLRRSAGQPEVPSKHMIRNTPKQPAKPKAAAFTILSRVPNAEGVLPQSPGLRSAPWGQTPMQILSERRRCSTNGPGKPNSTQASPRLRAQTLAPKIVGCRACTTALRIFEFARTTVRHKTKFSTRLGCVLVGQCKQAPYRALHQTPDWSVVGQTISILRVNQTRCHRVNTLPSRRSVGFSNTVANPRTPWTPK</sequence>
<name>A0A517SUE8_9BACT</name>
<accession>A0A517SUE8</accession>
<dbReference type="AlphaFoldDB" id="A0A517SUE8"/>